<comment type="similarity">
    <text evidence="2">Belongs to the sorting nexin family.</text>
</comment>
<keyword evidence="4" id="KW-0967">Endosome</keyword>
<dbReference type="GO" id="GO:0015031">
    <property type="term" value="P:protein transport"/>
    <property type="evidence" value="ECO:0007669"/>
    <property type="project" value="UniProtKB-KW"/>
</dbReference>
<evidence type="ECO:0000256" key="3">
    <source>
        <dbReference type="ARBA" id="ARBA00022448"/>
    </source>
</evidence>
<dbReference type="InterPro" id="IPR036871">
    <property type="entry name" value="PX_dom_sf"/>
</dbReference>
<dbReference type="GO" id="GO:0010008">
    <property type="term" value="C:endosome membrane"/>
    <property type="evidence" value="ECO:0007669"/>
    <property type="project" value="UniProtKB-SubCell"/>
</dbReference>
<dbReference type="SMART" id="SM00312">
    <property type="entry name" value="PX"/>
    <property type="match status" value="1"/>
</dbReference>
<dbReference type="Proteomes" id="UP000183365">
    <property type="component" value="Unassembled WGS sequence"/>
</dbReference>
<evidence type="ECO:0000256" key="5">
    <source>
        <dbReference type="ARBA" id="ARBA00022927"/>
    </source>
</evidence>
<dbReference type="GO" id="GO:0035091">
    <property type="term" value="F:phosphatidylinositol binding"/>
    <property type="evidence" value="ECO:0007669"/>
    <property type="project" value="InterPro"/>
</dbReference>
<dbReference type="Gene3D" id="3.30.1520.10">
    <property type="entry name" value="Phox-like domain"/>
    <property type="match status" value="1"/>
</dbReference>
<comment type="subcellular location">
    <subcellularLocation>
        <location evidence="1">Endosome membrane</location>
        <topology evidence="1">Peripheral membrane protein</topology>
    </subcellularLocation>
</comment>
<protein>
    <recommendedName>
        <fullName evidence="9">PX domain-containing protein</fullName>
    </recommendedName>
</protein>
<dbReference type="PANTHER" id="PTHR46979:SF2">
    <property type="entry name" value="SORTING NEXIN-41"/>
    <property type="match status" value="1"/>
</dbReference>
<evidence type="ECO:0000256" key="2">
    <source>
        <dbReference type="ARBA" id="ARBA00010883"/>
    </source>
</evidence>
<evidence type="ECO:0000313" key="11">
    <source>
        <dbReference type="Proteomes" id="UP000183365"/>
    </source>
</evidence>
<dbReference type="CDD" id="cd06867">
    <property type="entry name" value="PX_SNX41_42"/>
    <property type="match status" value="1"/>
</dbReference>
<evidence type="ECO:0000256" key="1">
    <source>
        <dbReference type="ARBA" id="ARBA00004481"/>
    </source>
</evidence>
<dbReference type="Pfam" id="PF00787">
    <property type="entry name" value="PX"/>
    <property type="match status" value="1"/>
</dbReference>
<dbReference type="InterPro" id="IPR051079">
    <property type="entry name" value="Sorting_Nexin_Autophagy"/>
</dbReference>
<proteinExistence type="inferred from homology"/>
<dbReference type="GO" id="GO:0042147">
    <property type="term" value="P:retrograde transport, endosome to Golgi"/>
    <property type="evidence" value="ECO:0007669"/>
    <property type="project" value="InterPro"/>
</dbReference>
<name>A0A1L0B2K3_9ASCO</name>
<evidence type="ECO:0000256" key="6">
    <source>
        <dbReference type="ARBA" id="ARBA00023121"/>
    </source>
</evidence>
<accession>A0A1L0B2K3</accession>
<evidence type="ECO:0000259" key="9">
    <source>
        <dbReference type="PROSITE" id="PS50195"/>
    </source>
</evidence>
<evidence type="ECO:0000256" key="8">
    <source>
        <dbReference type="SAM" id="MobiDB-lite"/>
    </source>
</evidence>
<keyword evidence="11" id="KW-1185">Reference proteome</keyword>
<evidence type="ECO:0000256" key="4">
    <source>
        <dbReference type="ARBA" id="ARBA00022753"/>
    </source>
</evidence>
<dbReference type="VEuPathDB" id="FungiDB:HGUI_01363"/>
<sequence length="718" mass="83057">MSDSLNSYRSQTDFDREHSFLFGNADINEPDDFESSNDQLETTSHNHSTSSEDEDDEDNNPFKGTNHLYSEGLQKSLNNKAVTSRRNIISSNPNVRLPPSVSYISMPTLTPHDIEYLNNENIKELDQPLYTSETYHGQASNDGFGQYSFIKSKEEEIKIIYAGKFQFADGKIAIGYTILYNNQKITRRYTDFVNLRQILKKMLPTCIIPPIPERHNLFSYILQPFHFSFNYNKSSGSRKFLDESDDTLLKRSRQFQMFLNLCLTKSNIRECIVFKRFIDADFANWVTVMNQPPVSILPESNLQAPPLDPIKPSPLHLLLPLPKRFQLNYKSKNNQKLNDDSEIDKDLSSIEHLESFNKFYIDPAIKIYNNFKSHLESAVDYIAELGGYYNVSSIETQFFNFHQNLTEEEYGLQDHSMNASILSTLDRRHEDGNRDGFVSDDALNIYLEKIGQIYDSNYIATQFLANDLNISIKEHLEMLSKYNEETISLIHFRQSKIMQKKIVEENHFVLREKLDFLRKIQTLDKTDKKETTAADVTNDLEEGQLSADISCDASEISISNQDESLDTSDGNKTDDFVESVLMKNKGNSKAIQAAINQYKIQKRQNAYKKVISETPLEKKDTKKKKKSSMEHSVISREKLDEEIEEVSKKLSHMTKLKELATKDVNEVNREFEKECDLQSKIYDDIWNKDILSNVEASVYAWANENLSHWEKFLSEIDI</sequence>
<keyword evidence="3" id="KW-0813">Transport</keyword>
<dbReference type="PANTHER" id="PTHR46979">
    <property type="entry name" value="SORTING NEXIN-41"/>
    <property type="match status" value="1"/>
</dbReference>
<evidence type="ECO:0000256" key="7">
    <source>
        <dbReference type="ARBA" id="ARBA00023136"/>
    </source>
</evidence>
<dbReference type="InterPro" id="IPR001683">
    <property type="entry name" value="PX_dom"/>
</dbReference>
<organism evidence="10 11">
    <name type="scientific">Hanseniaspora guilliermondii</name>
    <dbReference type="NCBI Taxonomy" id="56406"/>
    <lineage>
        <taxon>Eukaryota</taxon>
        <taxon>Fungi</taxon>
        <taxon>Dikarya</taxon>
        <taxon>Ascomycota</taxon>
        <taxon>Saccharomycotina</taxon>
        <taxon>Saccharomycetes</taxon>
        <taxon>Saccharomycodales</taxon>
        <taxon>Saccharomycodaceae</taxon>
        <taxon>Hanseniaspora</taxon>
    </lineage>
</organism>
<feature type="region of interest" description="Disordered" evidence="8">
    <location>
        <begin position="18"/>
        <end position="70"/>
    </location>
</feature>
<dbReference type="PROSITE" id="PS50195">
    <property type="entry name" value="PX"/>
    <property type="match status" value="1"/>
</dbReference>
<dbReference type="AlphaFoldDB" id="A0A1L0B2K3"/>
<feature type="domain" description="PX" evidence="9">
    <location>
        <begin position="125"/>
        <end position="284"/>
    </location>
</feature>
<keyword evidence="7" id="KW-0472">Membrane</keyword>
<dbReference type="EMBL" id="FQNF01000018">
    <property type="protein sequence ID" value="SGZ39163.1"/>
    <property type="molecule type" value="Genomic_DNA"/>
</dbReference>
<reference evidence="11" key="1">
    <citation type="submission" date="2016-11" db="EMBL/GenBank/DDBJ databases">
        <authorList>
            <person name="Guldener U."/>
        </authorList>
    </citation>
    <scope>NUCLEOTIDE SEQUENCE [LARGE SCALE GENOMIC DNA]</scope>
</reference>
<dbReference type="GO" id="GO:0005829">
    <property type="term" value="C:cytosol"/>
    <property type="evidence" value="ECO:0007669"/>
    <property type="project" value="GOC"/>
</dbReference>
<keyword evidence="6" id="KW-0446">Lipid-binding</keyword>
<keyword evidence="5" id="KW-0653">Protein transport</keyword>
<dbReference type="SUPFAM" id="SSF64268">
    <property type="entry name" value="PX domain"/>
    <property type="match status" value="1"/>
</dbReference>
<gene>
    <name evidence="10" type="ORF">HGUI_01363</name>
</gene>
<evidence type="ECO:0000313" key="10">
    <source>
        <dbReference type="EMBL" id="SGZ39163.1"/>
    </source>
</evidence>
<dbReference type="OrthoDB" id="3972116at2759"/>
<dbReference type="InterPro" id="IPR044106">
    <property type="entry name" value="PX_Snx41/Atg20"/>
</dbReference>